<evidence type="ECO:0000313" key="3">
    <source>
        <dbReference type="Proteomes" id="UP000321258"/>
    </source>
</evidence>
<feature type="region of interest" description="Disordered" evidence="1">
    <location>
        <begin position="63"/>
        <end position="132"/>
    </location>
</feature>
<keyword evidence="3" id="KW-1185">Reference proteome</keyword>
<feature type="region of interest" description="Disordered" evidence="1">
    <location>
        <begin position="28"/>
        <end position="51"/>
    </location>
</feature>
<evidence type="ECO:0000313" key="2">
    <source>
        <dbReference type="EMBL" id="GEP01015.1"/>
    </source>
</evidence>
<accession>A0A512ITH7</accession>
<name>A0A512ITH7_9HYPH</name>
<sequence length="132" mass="13582">MAGSIANLPNDDVAGVIDVFPDPTAAIIHGRETDRETADAVTPSSAPGTMPPMAVMVMTEATEAASEARLGGGLRGGDSSETEKSHGSESAKRAGHGKILRCEGRRSTALHSVGRSGNRYGSNTKQSFLSAD</sequence>
<gene>
    <name evidence="2" type="ORF">MHA02_34020</name>
</gene>
<organism evidence="2 3">
    <name type="scientific">Methylobacterium haplocladii</name>
    <dbReference type="NCBI Taxonomy" id="1176176"/>
    <lineage>
        <taxon>Bacteria</taxon>
        <taxon>Pseudomonadati</taxon>
        <taxon>Pseudomonadota</taxon>
        <taxon>Alphaproteobacteria</taxon>
        <taxon>Hyphomicrobiales</taxon>
        <taxon>Methylobacteriaceae</taxon>
        <taxon>Methylobacterium</taxon>
    </lineage>
</organism>
<feature type="compositionally biased region" description="Polar residues" evidence="1">
    <location>
        <begin position="119"/>
        <end position="132"/>
    </location>
</feature>
<protein>
    <submittedName>
        <fullName evidence="2">Uncharacterized protein</fullName>
    </submittedName>
</protein>
<feature type="compositionally biased region" description="Basic and acidic residues" evidence="1">
    <location>
        <begin position="81"/>
        <end position="92"/>
    </location>
</feature>
<evidence type="ECO:0000256" key="1">
    <source>
        <dbReference type="SAM" id="MobiDB-lite"/>
    </source>
</evidence>
<feature type="compositionally biased region" description="Basic and acidic residues" evidence="1">
    <location>
        <begin position="29"/>
        <end position="38"/>
    </location>
</feature>
<proteinExistence type="predicted"/>
<dbReference type="AlphaFoldDB" id="A0A512ITH7"/>
<comment type="caution">
    <text evidence="2">The sequence shown here is derived from an EMBL/GenBank/DDBJ whole genome shotgun (WGS) entry which is preliminary data.</text>
</comment>
<reference evidence="2 3" key="1">
    <citation type="submission" date="2019-07" db="EMBL/GenBank/DDBJ databases">
        <title>Whole genome shotgun sequence of Methylobacterium haplocladii NBRC 107714.</title>
        <authorList>
            <person name="Hosoyama A."/>
            <person name="Uohara A."/>
            <person name="Ohji S."/>
            <person name="Ichikawa N."/>
        </authorList>
    </citation>
    <scope>NUCLEOTIDE SEQUENCE [LARGE SCALE GENOMIC DNA]</scope>
    <source>
        <strain evidence="2 3">NBRC 107714</strain>
    </source>
</reference>
<dbReference type="EMBL" id="BJZT01000037">
    <property type="protein sequence ID" value="GEP01015.1"/>
    <property type="molecule type" value="Genomic_DNA"/>
</dbReference>
<dbReference type="Proteomes" id="UP000321258">
    <property type="component" value="Unassembled WGS sequence"/>
</dbReference>